<dbReference type="Pfam" id="PF12860">
    <property type="entry name" value="PAS_7"/>
    <property type="match status" value="1"/>
</dbReference>
<dbReference type="Pfam" id="PF02518">
    <property type="entry name" value="HATPase_c"/>
    <property type="match status" value="1"/>
</dbReference>
<feature type="compositionally biased region" description="Low complexity" evidence="10">
    <location>
        <begin position="1237"/>
        <end position="1254"/>
    </location>
</feature>
<evidence type="ECO:0000256" key="7">
    <source>
        <dbReference type="ARBA" id="ARBA00022840"/>
    </source>
</evidence>
<dbReference type="PRINTS" id="PR00344">
    <property type="entry name" value="BCTRLSENSOR"/>
</dbReference>
<feature type="region of interest" description="Disordered" evidence="10">
    <location>
        <begin position="1"/>
        <end position="31"/>
    </location>
</feature>
<dbReference type="Pfam" id="PF13426">
    <property type="entry name" value="PAS_9"/>
    <property type="match status" value="2"/>
</dbReference>
<evidence type="ECO:0000259" key="11">
    <source>
        <dbReference type="PROSITE" id="PS50109"/>
    </source>
</evidence>
<evidence type="ECO:0000259" key="14">
    <source>
        <dbReference type="PROSITE" id="PS50113"/>
    </source>
</evidence>
<dbReference type="CDD" id="cd00130">
    <property type="entry name" value="PAS"/>
    <property type="match status" value="3"/>
</dbReference>
<evidence type="ECO:0000256" key="2">
    <source>
        <dbReference type="ARBA" id="ARBA00012438"/>
    </source>
</evidence>
<dbReference type="CDD" id="cd00082">
    <property type="entry name" value="HisKA"/>
    <property type="match status" value="1"/>
</dbReference>
<dbReference type="EC" id="2.7.13.3" evidence="2"/>
<dbReference type="EMBL" id="FTOM01000001">
    <property type="protein sequence ID" value="SIS55709.1"/>
    <property type="molecule type" value="Genomic_DNA"/>
</dbReference>
<evidence type="ECO:0000256" key="4">
    <source>
        <dbReference type="ARBA" id="ARBA00022679"/>
    </source>
</evidence>
<keyword evidence="4" id="KW-0808">Transferase</keyword>
<dbReference type="PANTHER" id="PTHR43065">
    <property type="entry name" value="SENSOR HISTIDINE KINASE"/>
    <property type="match status" value="1"/>
</dbReference>
<dbReference type="InterPro" id="IPR035965">
    <property type="entry name" value="PAS-like_dom_sf"/>
</dbReference>
<dbReference type="Gene3D" id="1.10.287.130">
    <property type="match status" value="1"/>
</dbReference>
<dbReference type="InterPro" id="IPR004358">
    <property type="entry name" value="Sig_transdc_His_kin-like_C"/>
</dbReference>
<dbReference type="InterPro" id="IPR036097">
    <property type="entry name" value="HisK_dim/P_sf"/>
</dbReference>
<evidence type="ECO:0000256" key="9">
    <source>
        <dbReference type="PROSITE-ProRule" id="PRU00169"/>
    </source>
</evidence>
<dbReference type="PROSITE" id="PS50113">
    <property type="entry name" value="PAC"/>
    <property type="match status" value="1"/>
</dbReference>
<feature type="domain" description="PAS" evidence="13">
    <location>
        <begin position="558"/>
        <end position="629"/>
    </location>
</feature>
<dbReference type="SMART" id="SM00448">
    <property type="entry name" value="REC"/>
    <property type="match status" value="1"/>
</dbReference>
<comment type="catalytic activity">
    <reaction evidence="1">
        <text>ATP + protein L-histidine = ADP + protein N-phospho-L-histidine.</text>
        <dbReference type="EC" id="2.7.13.3"/>
    </reaction>
</comment>
<evidence type="ECO:0000256" key="10">
    <source>
        <dbReference type="SAM" id="MobiDB-lite"/>
    </source>
</evidence>
<gene>
    <name evidence="15" type="ORF">SAMN05421795_101551</name>
</gene>
<dbReference type="SUPFAM" id="SSF55874">
    <property type="entry name" value="ATPase domain of HSP90 chaperone/DNA topoisomerase II/histidine kinase"/>
    <property type="match status" value="1"/>
</dbReference>
<dbReference type="PROSITE" id="PS50112">
    <property type="entry name" value="PAS"/>
    <property type="match status" value="1"/>
</dbReference>
<evidence type="ECO:0000256" key="6">
    <source>
        <dbReference type="ARBA" id="ARBA00022777"/>
    </source>
</evidence>
<evidence type="ECO:0000256" key="1">
    <source>
        <dbReference type="ARBA" id="ARBA00000085"/>
    </source>
</evidence>
<evidence type="ECO:0000256" key="3">
    <source>
        <dbReference type="ARBA" id="ARBA00022553"/>
    </source>
</evidence>
<dbReference type="Pfam" id="PF01590">
    <property type="entry name" value="GAF"/>
    <property type="match status" value="2"/>
</dbReference>
<dbReference type="SMART" id="SM00388">
    <property type="entry name" value="HisKA"/>
    <property type="match status" value="1"/>
</dbReference>
<dbReference type="GO" id="GO:0000155">
    <property type="term" value="F:phosphorelay sensor kinase activity"/>
    <property type="evidence" value="ECO:0007669"/>
    <property type="project" value="InterPro"/>
</dbReference>
<keyword evidence="5" id="KW-0547">Nucleotide-binding</keyword>
<keyword evidence="3 9" id="KW-0597">Phosphoprotein</keyword>
<evidence type="ECO:0000259" key="13">
    <source>
        <dbReference type="PROSITE" id="PS50112"/>
    </source>
</evidence>
<dbReference type="Gene3D" id="3.30.450.20">
    <property type="entry name" value="PAS domain"/>
    <property type="match status" value="4"/>
</dbReference>
<dbReference type="SUPFAM" id="SSF55781">
    <property type="entry name" value="GAF domain-like"/>
    <property type="match status" value="2"/>
</dbReference>
<dbReference type="Pfam" id="PF08448">
    <property type="entry name" value="PAS_4"/>
    <property type="match status" value="1"/>
</dbReference>
<dbReference type="InterPro" id="IPR036890">
    <property type="entry name" value="HATPase_C_sf"/>
</dbReference>
<feature type="domain" description="Histidine kinase" evidence="11">
    <location>
        <begin position="958"/>
        <end position="1185"/>
    </location>
</feature>
<dbReference type="STRING" id="407234.SAMN05421795_101551"/>
<dbReference type="InterPro" id="IPR000014">
    <property type="entry name" value="PAS"/>
</dbReference>
<dbReference type="InterPro" id="IPR005467">
    <property type="entry name" value="His_kinase_dom"/>
</dbReference>
<feature type="compositionally biased region" description="Pro residues" evidence="10">
    <location>
        <begin position="1255"/>
        <end position="1265"/>
    </location>
</feature>
<dbReference type="SUPFAM" id="SSF47384">
    <property type="entry name" value="Homodimeric domain of signal transducing histidine kinase"/>
    <property type="match status" value="1"/>
</dbReference>
<dbReference type="Pfam" id="PF00072">
    <property type="entry name" value="Response_reg"/>
    <property type="match status" value="1"/>
</dbReference>
<dbReference type="PANTHER" id="PTHR43065:SF46">
    <property type="entry name" value="C4-DICARBOXYLATE TRANSPORT SENSOR PROTEIN DCTB"/>
    <property type="match status" value="1"/>
</dbReference>
<evidence type="ECO:0000313" key="16">
    <source>
        <dbReference type="Proteomes" id="UP000186098"/>
    </source>
</evidence>
<keyword evidence="6" id="KW-0418">Kinase</keyword>
<dbReference type="Pfam" id="PF00512">
    <property type="entry name" value="HisKA"/>
    <property type="match status" value="1"/>
</dbReference>
<dbReference type="InterPro" id="IPR003018">
    <property type="entry name" value="GAF"/>
</dbReference>
<dbReference type="InterPro" id="IPR013656">
    <property type="entry name" value="PAS_4"/>
</dbReference>
<dbReference type="NCBIfam" id="TIGR00229">
    <property type="entry name" value="sensory_box"/>
    <property type="match status" value="2"/>
</dbReference>
<dbReference type="PROSITE" id="PS50109">
    <property type="entry name" value="HIS_KIN"/>
    <property type="match status" value="1"/>
</dbReference>
<evidence type="ECO:0000259" key="12">
    <source>
        <dbReference type="PROSITE" id="PS50110"/>
    </source>
</evidence>
<feature type="domain" description="PAC" evidence="14">
    <location>
        <begin position="630"/>
        <end position="684"/>
    </location>
</feature>
<keyword evidence="8" id="KW-0902">Two-component regulatory system</keyword>
<evidence type="ECO:0000313" key="15">
    <source>
        <dbReference type="EMBL" id="SIS55709.1"/>
    </source>
</evidence>
<protein>
    <recommendedName>
        <fullName evidence="2">histidine kinase</fullName>
        <ecNumber evidence="2">2.7.13.3</ecNumber>
    </recommendedName>
</protein>
<name>A0A1N7K293_9RHOB</name>
<feature type="compositionally biased region" description="Basic and acidic residues" evidence="10">
    <location>
        <begin position="1"/>
        <end position="13"/>
    </location>
</feature>
<feature type="modified residue" description="4-aspartylphosphate" evidence="9">
    <location>
        <position position="1344"/>
    </location>
</feature>
<organism evidence="15 16">
    <name type="scientific">Phaeovulum vinaykumarii</name>
    <dbReference type="NCBI Taxonomy" id="407234"/>
    <lineage>
        <taxon>Bacteria</taxon>
        <taxon>Pseudomonadati</taxon>
        <taxon>Pseudomonadota</taxon>
        <taxon>Alphaproteobacteria</taxon>
        <taxon>Rhodobacterales</taxon>
        <taxon>Paracoccaceae</taxon>
        <taxon>Phaeovulum</taxon>
    </lineage>
</organism>
<dbReference type="InterPro" id="IPR003594">
    <property type="entry name" value="HATPase_dom"/>
</dbReference>
<dbReference type="RefSeq" id="WP_235816183.1">
    <property type="nucleotide sequence ID" value="NZ_FTOM01000001.1"/>
</dbReference>
<proteinExistence type="predicted"/>
<dbReference type="GO" id="GO:0005524">
    <property type="term" value="F:ATP binding"/>
    <property type="evidence" value="ECO:0007669"/>
    <property type="project" value="UniProtKB-KW"/>
</dbReference>
<dbReference type="SMART" id="SM00387">
    <property type="entry name" value="HATPase_c"/>
    <property type="match status" value="1"/>
</dbReference>
<reference evidence="16" key="1">
    <citation type="submission" date="2017-01" db="EMBL/GenBank/DDBJ databases">
        <authorList>
            <person name="Varghese N."/>
            <person name="Submissions S."/>
        </authorList>
    </citation>
    <scope>NUCLEOTIDE SEQUENCE [LARGE SCALE GENOMIC DNA]</scope>
    <source>
        <strain evidence="16">DSM 18714</strain>
    </source>
</reference>
<evidence type="ECO:0000256" key="5">
    <source>
        <dbReference type="ARBA" id="ARBA00022741"/>
    </source>
</evidence>
<dbReference type="Gene3D" id="3.30.450.40">
    <property type="match status" value="2"/>
</dbReference>
<keyword evidence="7" id="KW-0067">ATP-binding</keyword>
<feature type="compositionally biased region" description="Pro residues" evidence="10">
    <location>
        <begin position="1227"/>
        <end position="1236"/>
    </location>
</feature>
<keyword evidence="16" id="KW-1185">Reference proteome</keyword>
<dbReference type="Gene3D" id="3.40.50.2300">
    <property type="match status" value="1"/>
</dbReference>
<dbReference type="SMART" id="SM00086">
    <property type="entry name" value="PAC"/>
    <property type="match status" value="2"/>
</dbReference>
<dbReference type="PROSITE" id="PS50110">
    <property type="entry name" value="RESPONSE_REGULATORY"/>
    <property type="match status" value="1"/>
</dbReference>
<dbReference type="SUPFAM" id="SSF52172">
    <property type="entry name" value="CheY-like"/>
    <property type="match status" value="1"/>
</dbReference>
<dbReference type="Proteomes" id="UP000186098">
    <property type="component" value="Unassembled WGS sequence"/>
</dbReference>
<dbReference type="SMART" id="SM00065">
    <property type="entry name" value="GAF"/>
    <property type="match status" value="2"/>
</dbReference>
<dbReference type="InterPro" id="IPR001610">
    <property type="entry name" value="PAC"/>
</dbReference>
<dbReference type="SMART" id="SM00091">
    <property type="entry name" value="PAS"/>
    <property type="match status" value="3"/>
</dbReference>
<dbReference type="Gene3D" id="3.30.565.10">
    <property type="entry name" value="Histidine kinase-like ATPase, C-terminal domain"/>
    <property type="match status" value="1"/>
</dbReference>
<sequence>MKTSDPRDDRDGTRQGLAVPPPGDDHGPGVAGDGAAEKTLGTETLGALDMAGLRQEARLARRERGLLFDLLDAMADAPSPESAVETLIAAVARALEADAVVFACMRPRAEGLIVQETTDPRLRGMVWREVSFLAADPQRVDDLRARRWPAPPPTPLAGYHAMIAAPVGTAGARPFALICLSRNVAHFDAEDARTLQSVARLATQVLAARTLARRNTALARLVRGNLPPPGDDLPDVPGLDQPFVALNRAYDRLTRAQEVVVEIIDELLRAPLDQADAAIDRALARLGRYCEADRAYVFRQRPDAPLLDNSHEWVAEGIAPMIDELQGVPSDLTASWMAAFAREDPVQITDVSAMPDDAPEKEILQMQGIRSLLAVPMREQGRFAGFVGYDMVRRHHVFLPGEVHLLKSVANVIGTILSRAAAEAEIARAQVALVAERQRLRATLDAMPDLVLELGPDGRFSSVHAGLGQTLDVPAEQLLCRRPAEVFGPAMARFVREVVREVDANGFSTGRQCRLTIEGKARIFSVSAAARRGEGVGGAPGYLLVARDITEDYARRQELERLSRIARNTTNLVVVTDAERRIEWVNNAFVDRTGYSLDEVRGQRPGSFLQCPQTDPATIDKLRRALDEGQPVQAEILNRAKDGVDYWLDVKIEPLIDEAGTLQGFMAVQTDITPLKEQQAALQLAAADAEAARARLFAAVEAMPDAFACFDAENRLVLANSRFHENHRSAAALIAEGCARADILRALIEAGEYPDAIGREGEWMAQRALEQARPECEREQPLADGRWLRIIEKAIPDGGRVILEVDITSMKQAAERALADRAAAMDSTLDGIALTDAEGCYLYMNRAHLEMFAIPSEAEILGKPWTVLYMPEQAEQIRAKVFDVLARDGAWQGETVGRRFDGTEFPQEVSLTLREDGGLICITRDITERLREEREQLRLREELQVAQRREIIGQLAAGLAHDFNNLLAAISGSASLILETPPDEAPDLARRIVSATEQAAVLVRRLMDLGARRSRRSRIDMRVPLREAAELVRAGQRGRIALDLDLPERPLEAEADPTDVLQVVLNLAINARDAIAMARDLPRREIRLALAEATPDQLSGRTLARGTLDPARRYLRYVVTDTGPGMEEAALARIFQPYYSTKGAAGTGLGLAIVSSVVADNGGAVALSSTPGTGTTFEVFWPVHAEDGGVAQSGPRGGAGASGQAPAVTLSDPAPSGPGSSETGPAGPAPSDPASPDPASAGPAPLVTGRADPPAARPAPDPAPAAAPGADAEPRMGGIRALPGLCCSLRGRLILVVEDSEPVLRVLTAFLEQAGAEVAPCADPRDALAAIEDDPEGWDLLITDFDMPHLNGGELATRAHEYAPRLPVLLVTALPDWRGRTGAAARQFIGVLGKPLTRQSLIESTLAALGCEPGTEIGG</sequence>
<dbReference type="SUPFAM" id="SSF55785">
    <property type="entry name" value="PYP-like sensor domain (PAS domain)"/>
    <property type="match status" value="4"/>
</dbReference>
<feature type="domain" description="Response regulatory" evidence="12">
    <location>
        <begin position="1293"/>
        <end position="1409"/>
    </location>
</feature>
<dbReference type="InterPro" id="IPR003661">
    <property type="entry name" value="HisK_dim/P_dom"/>
</dbReference>
<dbReference type="InterPro" id="IPR011006">
    <property type="entry name" value="CheY-like_superfamily"/>
</dbReference>
<evidence type="ECO:0000256" key="8">
    <source>
        <dbReference type="ARBA" id="ARBA00023012"/>
    </source>
</evidence>
<dbReference type="InterPro" id="IPR001789">
    <property type="entry name" value="Sig_transdc_resp-reg_receiver"/>
</dbReference>
<accession>A0A1N7K293</accession>
<dbReference type="InterPro" id="IPR029016">
    <property type="entry name" value="GAF-like_dom_sf"/>
</dbReference>
<feature type="region of interest" description="Disordered" evidence="10">
    <location>
        <begin position="1187"/>
        <end position="1272"/>
    </location>
</feature>
<dbReference type="InterPro" id="IPR000700">
    <property type="entry name" value="PAS-assoc_C"/>
</dbReference>